<proteinExistence type="predicted"/>
<dbReference type="PANTHER" id="PTHR35004:SF8">
    <property type="entry name" value="TRANSPOSASE RV3428C-RELATED"/>
    <property type="match status" value="1"/>
</dbReference>
<feature type="non-terminal residue" evidence="3">
    <location>
        <position position="449"/>
    </location>
</feature>
<evidence type="ECO:0000259" key="1">
    <source>
        <dbReference type="PROSITE" id="PS50532"/>
    </source>
</evidence>
<dbReference type="InterPro" id="IPR006120">
    <property type="entry name" value="Resolvase_HTH_dom"/>
</dbReference>
<evidence type="ECO:0000259" key="2">
    <source>
        <dbReference type="PROSITE" id="PS50994"/>
    </source>
</evidence>
<dbReference type="PROSITE" id="PS50532">
    <property type="entry name" value="HTH_IS408"/>
    <property type="match status" value="1"/>
</dbReference>
<keyword evidence="4" id="KW-1185">Reference proteome</keyword>
<dbReference type="PANTHER" id="PTHR35004">
    <property type="entry name" value="TRANSPOSASE RV3428C-RELATED"/>
    <property type="match status" value="1"/>
</dbReference>
<name>A0A4Q6XNZ7_9SPHN</name>
<evidence type="ECO:0000313" key="3">
    <source>
        <dbReference type="EMBL" id="RZF59034.1"/>
    </source>
</evidence>
<dbReference type="Pfam" id="PF22483">
    <property type="entry name" value="Mu-transpos_C_2"/>
    <property type="match status" value="1"/>
</dbReference>
<feature type="domain" description="Integrase catalytic" evidence="2">
    <location>
        <begin position="133"/>
        <end position="320"/>
    </location>
</feature>
<dbReference type="InterPro" id="IPR017895">
    <property type="entry name" value="HTH_IS408/IS1162_type"/>
</dbReference>
<feature type="domain" description="HTH IS408-type" evidence="1">
    <location>
        <begin position="12"/>
        <end position="97"/>
    </location>
</feature>
<dbReference type="PROSITE" id="PS50994">
    <property type="entry name" value="INTEGRASE"/>
    <property type="match status" value="1"/>
</dbReference>
<evidence type="ECO:0000313" key="4">
    <source>
        <dbReference type="Proteomes" id="UP000292085"/>
    </source>
</evidence>
<reference evidence="3 4" key="1">
    <citation type="submission" date="2019-02" db="EMBL/GenBank/DDBJ databases">
        <authorList>
            <person name="Li Y."/>
        </authorList>
    </citation>
    <scope>NUCLEOTIDE SEQUENCE [LARGE SCALE GENOMIC DNA]</scope>
    <source>
        <strain evidence="3 4">3-7</strain>
    </source>
</reference>
<dbReference type="AlphaFoldDB" id="A0A4Q6XNZ7"/>
<dbReference type="NCBIfam" id="NF033546">
    <property type="entry name" value="transpos_IS21"/>
    <property type="match status" value="1"/>
</dbReference>
<accession>A0A4Q6XNZ7</accession>
<dbReference type="GO" id="GO:0003677">
    <property type="term" value="F:DNA binding"/>
    <property type="evidence" value="ECO:0007669"/>
    <property type="project" value="InterPro"/>
</dbReference>
<sequence length="449" mass="51018">MPARRTLTMRHLRRILRLHHEGASARQIVRAVGIARSTLQDALTRASKAGLSWPLPDEMTDAELEGRLFARSGAGSGAGKGTRKHPEPDWAELSRELRRPAVSMTILWEEYRKVWPEGYGYSRFCELLRAFQQRLSPVMRQHHIAGDKLFVDYSGKRLGIHDALTGEVRMAEIFVAVLGASNYTFAEATWSQTLPDWIGSHVRLFRHIGGVPRLLVPDDLKSGVNKASFYDPEINRSYGRMTAHYDVGVLPARPLKPRDKAPVEAGVRFAQSYILGRLRNQTFFSLDEANAAIAIVVTDMNTRPMRKLGVSRADLLESLERPALKALPEKDYEYAEWKLVRVGLDYHVEIDSFYYSVPHALIRQQVDARITSGTIELFHKGQRVAAHQRRYGGATRHGTQLDHMPSKHRHYAEWSPERFQRWAAQIGPETEGLVIAILARRPHPEQGFR</sequence>
<dbReference type="InterPro" id="IPR054353">
    <property type="entry name" value="IstA-like_C"/>
</dbReference>
<gene>
    <name evidence="3" type="ORF">EWE75_24030</name>
</gene>
<dbReference type="Proteomes" id="UP000292085">
    <property type="component" value="Unassembled WGS sequence"/>
</dbReference>
<dbReference type="Pfam" id="PF02796">
    <property type="entry name" value="HTH_7"/>
    <property type="match status" value="1"/>
</dbReference>
<dbReference type="GO" id="GO:0015074">
    <property type="term" value="P:DNA integration"/>
    <property type="evidence" value="ECO:0007669"/>
    <property type="project" value="InterPro"/>
</dbReference>
<dbReference type="InterPro" id="IPR012337">
    <property type="entry name" value="RNaseH-like_sf"/>
</dbReference>
<dbReference type="SUPFAM" id="SSF53098">
    <property type="entry name" value="Ribonuclease H-like"/>
    <property type="match status" value="1"/>
</dbReference>
<comment type="caution">
    <text evidence="3">The sequence shown here is derived from an EMBL/GenBank/DDBJ whole genome shotgun (WGS) entry which is preliminary data.</text>
</comment>
<dbReference type="EMBL" id="SGIS01000104">
    <property type="protein sequence ID" value="RZF59034.1"/>
    <property type="molecule type" value="Genomic_DNA"/>
</dbReference>
<dbReference type="OrthoDB" id="2065409at2"/>
<protein>
    <submittedName>
        <fullName evidence="3">IS21 family transposase</fullName>
    </submittedName>
</protein>
<dbReference type="GO" id="GO:0000150">
    <property type="term" value="F:DNA strand exchange activity"/>
    <property type="evidence" value="ECO:0007669"/>
    <property type="project" value="InterPro"/>
</dbReference>
<dbReference type="InterPro" id="IPR001584">
    <property type="entry name" value="Integrase_cat-core"/>
</dbReference>
<organism evidence="3 4">
    <name type="scientific">Sphingomonas populi</name>
    <dbReference type="NCBI Taxonomy" id="2484750"/>
    <lineage>
        <taxon>Bacteria</taxon>
        <taxon>Pseudomonadati</taxon>
        <taxon>Pseudomonadota</taxon>
        <taxon>Alphaproteobacteria</taxon>
        <taxon>Sphingomonadales</taxon>
        <taxon>Sphingomonadaceae</taxon>
        <taxon>Sphingomonas</taxon>
    </lineage>
</organism>